<feature type="compositionally biased region" description="Polar residues" evidence="1">
    <location>
        <begin position="18"/>
        <end position="34"/>
    </location>
</feature>
<keyword evidence="2" id="KW-0472">Membrane</keyword>
<dbReference type="PANTHER" id="PTHR41282">
    <property type="entry name" value="CONSERVED TRANSMEMBRANE PROTEIN-RELATED"/>
    <property type="match status" value="1"/>
</dbReference>
<dbReference type="EMBL" id="JAUSQX010000001">
    <property type="protein sequence ID" value="MDP9806115.1"/>
    <property type="molecule type" value="Genomic_DNA"/>
</dbReference>
<keyword evidence="2" id="KW-1133">Transmembrane helix</keyword>
<dbReference type="Pfam" id="PF12811">
    <property type="entry name" value="BaxI_1"/>
    <property type="match status" value="1"/>
</dbReference>
<feature type="transmembrane region" description="Helical" evidence="2">
    <location>
        <begin position="113"/>
        <end position="132"/>
    </location>
</feature>
<evidence type="ECO:0000256" key="2">
    <source>
        <dbReference type="SAM" id="Phobius"/>
    </source>
</evidence>
<feature type="transmembrane region" description="Helical" evidence="2">
    <location>
        <begin position="139"/>
        <end position="159"/>
    </location>
</feature>
<evidence type="ECO:0000313" key="4">
    <source>
        <dbReference type="Proteomes" id="UP001243212"/>
    </source>
</evidence>
<keyword evidence="4" id="KW-1185">Reference proteome</keyword>
<comment type="caution">
    <text evidence="3">The sequence shown here is derived from an EMBL/GenBank/DDBJ whole genome shotgun (WGS) entry which is preliminary data.</text>
</comment>
<feature type="transmembrane region" description="Helical" evidence="2">
    <location>
        <begin position="199"/>
        <end position="223"/>
    </location>
</feature>
<organism evidence="3 4">
    <name type="scientific">Trueperella bonasi</name>
    <dbReference type="NCBI Taxonomy" id="312286"/>
    <lineage>
        <taxon>Bacteria</taxon>
        <taxon>Bacillati</taxon>
        <taxon>Actinomycetota</taxon>
        <taxon>Actinomycetes</taxon>
        <taxon>Actinomycetales</taxon>
        <taxon>Actinomycetaceae</taxon>
        <taxon>Trueperella</taxon>
    </lineage>
</organism>
<keyword evidence="2" id="KW-0812">Transmembrane</keyword>
<feature type="transmembrane region" description="Helical" evidence="2">
    <location>
        <begin position="277"/>
        <end position="302"/>
    </location>
</feature>
<evidence type="ECO:0000256" key="1">
    <source>
        <dbReference type="SAM" id="MobiDB-lite"/>
    </source>
</evidence>
<protein>
    <submittedName>
        <fullName evidence="3">YccA/Bax inhibitor family protein</fullName>
    </submittedName>
</protein>
<accession>A0ABT9NG09</accession>
<name>A0ABT9NG09_9ACTO</name>
<dbReference type="Proteomes" id="UP001243212">
    <property type="component" value="Unassembled WGS sequence"/>
</dbReference>
<reference evidence="3 4" key="1">
    <citation type="submission" date="2023-07" db="EMBL/GenBank/DDBJ databases">
        <title>Sequencing the genomes of 1000 actinobacteria strains.</title>
        <authorList>
            <person name="Klenk H.-P."/>
        </authorList>
    </citation>
    <scope>NUCLEOTIDE SEQUENCE [LARGE SCALE GENOMIC DNA]</scope>
    <source>
        <strain evidence="3 4">DSM 17163</strain>
    </source>
</reference>
<sequence>MSNPIISNNPYFKAGQRRPNQAPQGFQQGYEQSGQAGYGYPDQQNYAQQYETYSGQYQANQYQQGAFQSYGSPYADDGRMTYQDALNKVGILLGLAIISGVATAVLLPPALWMPVAIATVVAAFVVGLVMPFQRMVKPGLAIAYSVLEGVALGAITAAFEQVIPGIAFQTILATAIIVGVTYALHYSGAVRTSSKGRKIVLVIMLGYLVFSLVNIVLMLFGVFDNQAWGMRGYEIAGIPLGVILGAVMILVAAYMLVADFEDINIAIENGAPKEFAWTTGIAIVMTILWIYIEVLRIIAILYGRD</sequence>
<dbReference type="RefSeq" id="WP_307682355.1">
    <property type="nucleotide sequence ID" value="NZ_JAUSQX010000001.1"/>
</dbReference>
<feature type="transmembrane region" description="Helical" evidence="2">
    <location>
        <begin position="235"/>
        <end position="257"/>
    </location>
</feature>
<feature type="transmembrane region" description="Helical" evidence="2">
    <location>
        <begin position="89"/>
        <end position="107"/>
    </location>
</feature>
<feature type="region of interest" description="Disordered" evidence="1">
    <location>
        <begin position="1"/>
        <end position="34"/>
    </location>
</feature>
<dbReference type="InterPro" id="IPR010539">
    <property type="entry name" value="BaxI_1-like"/>
</dbReference>
<dbReference type="PANTHER" id="PTHR41282:SF1">
    <property type="entry name" value="CONSERVED TRANSMEMBRANE PROTEIN-RELATED"/>
    <property type="match status" value="1"/>
</dbReference>
<feature type="compositionally biased region" description="Polar residues" evidence="1">
    <location>
        <begin position="1"/>
        <end position="10"/>
    </location>
</feature>
<gene>
    <name evidence="3" type="ORF">J2S70_000697</name>
</gene>
<proteinExistence type="predicted"/>
<evidence type="ECO:0000313" key="3">
    <source>
        <dbReference type="EMBL" id="MDP9806115.1"/>
    </source>
</evidence>
<feature type="transmembrane region" description="Helical" evidence="2">
    <location>
        <begin position="165"/>
        <end position="187"/>
    </location>
</feature>